<organism evidence="1 2">
    <name type="scientific">Chelonia mydas</name>
    <name type="common">Green sea-turtle</name>
    <name type="synonym">Chelonia agassizi</name>
    <dbReference type="NCBI Taxonomy" id="8469"/>
    <lineage>
        <taxon>Eukaryota</taxon>
        <taxon>Metazoa</taxon>
        <taxon>Chordata</taxon>
        <taxon>Craniata</taxon>
        <taxon>Vertebrata</taxon>
        <taxon>Euteleostomi</taxon>
        <taxon>Archelosauria</taxon>
        <taxon>Testudinata</taxon>
        <taxon>Testudines</taxon>
        <taxon>Cryptodira</taxon>
        <taxon>Durocryptodira</taxon>
        <taxon>Americhelydia</taxon>
        <taxon>Chelonioidea</taxon>
        <taxon>Cheloniidae</taxon>
        <taxon>Chelonia</taxon>
    </lineage>
</organism>
<evidence type="ECO:0000313" key="2">
    <source>
        <dbReference type="Proteomes" id="UP000031443"/>
    </source>
</evidence>
<name>M7B5L9_CHEMY</name>
<proteinExistence type="predicted"/>
<dbReference type="AlphaFoldDB" id="M7B5L9"/>
<evidence type="ECO:0000313" key="1">
    <source>
        <dbReference type="EMBL" id="EMP32429.1"/>
    </source>
</evidence>
<gene>
    <name evidence="1" type="ORF">UY3_10446</name>
</gene>
<dbReference type="EMBL" id="KB540796">
    <property type="protein sequence ID" value="EMP32429.1"/>
    <property type="molecule type" value="Genomic_DNA"/>
</dbReference>
<accession>M7B5L9</accession>
<protein>
    <submittedName>
        <fullName evidence="1">Uncharacterized protein</fullName>
    </submittedName>
</protein>
<reference evidence="2" key="1">
    <citation type="journal article" date="2013" name="Nat. Genet.">
        <title>The draft genomes of soft-shell turtle and green sea turtle yield insights into the development and evolution of the turtle-specific body plan.</title>
        <authorList>
            <person name="Wang Z."/>
            <person name="Pascual-Anaya J."/>
            <person name="Zadissa A."/>
            <person name="Li W."/>
            <person name="Niimura Y."/>
            <person name="Huang Z."/>
            <person name="Li C."/>
            <person name="White S."/>
            <person name="Xiong Z."/>
            <person name="Fang D."/>
            <person name="Wang B."/>
            <person name="Ming Y."/>
            <person name="Chen Y."/>
            <person name="Zheng Y."/>
            <person name="Kuraku S."/>
            <person name="Pignatelli M."/>
            <person name="Herrero J."/>
            <person name="Beal K."/>
            <person name="Nozawa M."/>
            <person name="Li Q."/>
            <person name="Wang J."/>
            <person name="Zhang H."/>
            <person name="Yu L."/>
            <person name="Shigenobu S."/>
            <person name="Wang J."/>
            <person name="Liu J."/>
            <person name="Flicek P."/>
            <person name="Searle S."/>
            <person name="Wang J."/>
            <person name="Kuratani S."/>
            <person name="Yin Y."/>
            <person name="Aken B."/>
            <person name="Zhang G."/>
            <person name="Irie N."/>
        </authorList>
    </citation>
    <scope>NUCLEOTIDE SEQUENCE [LARGE SCALE GENOMIC DNA]</scope>
</reference>
<keyword evidence="2" id="KW-1185">Reference proteome</keyword>
<dbReference type="Proteomes" id="UP000031443">
    <property type="component" value="Unassembled WGS sequence"/>
</dbReference>
<sequence>MVLHKVLENLLDAMLGNPLAESPDTDRLQYILENSAQFRKIGNLVAQLGMYISDPAKDISQHICTSVT</sequence>